<feature type="active site" evidence="6">
    <location>
        <position position="82"/>
    </location>
</feature>
<evidence type="ECO:0000256" key="3">
    <source>
        <dbReference type="ARBA" id="ARBA00022691"/>
    </source>
</evidence>
<gene>
    <name evidence="9" type="ORF">F2Y61_22275</name>
</gene>
<dbReference type="Pfam" id="PF00145">
    <property type="entry name" value="DNA_methylase"/>
    <property type="match status" value="1"/>
</dbReference>
<evidence type="ECO:0000256" key="5">
    <source>
        <dbReference type="ARBA" id="ARBA00047422"/>
    </source>
</evidence>
<keyword evidence="3 6" id="KW-0949">S-adenosyl-L-methionine</keyword>
<dbReference type="InterPro" id="IPR001525">
    <property type="entry name" value="C5_MeTfrase"/>
</dbReference>
<sequence length="350" mass="39614">MKNKHTFIDLFSGCGGLSLGFEMAGFTGILAIDNWKDALTTYAYNRKDARTLCGDLSTLDPYKIKAEYDIYDVDVIIGGPPCQGFSVAGKRIIEDERNKLYKAFVGFVECFRPHAFVMENVPNILSIGDGMVRDSIIKDFESLGYKVSVQVITASDYGVPQNRRRAVFVGLANGKEFQFPEPYKMEKITSFEALSDLTEESLADGSPYPTEPTCEFQRYARKDSIGVYNHDITIHNDKTKEIIAMVPDGGNYKDLPIELQQTRKVHIAWTRLCSTKPSITIDTGHRHHFHYKWNRIPTVRESARIQSFPDDFIFQCSKTSQYKQVGNAVPPLMAKAIALQLSHTLWQVKK</sequence>
<accession>A0A5M5ZPQ2</accession>
<dbReference type="Proteomes" id="UP000347681">
    <property type="component" value="Unassembled WGS sequence"/>
</dbReference>
<dbReference type="SUPFAM" id="SSF53335">
    <property type="entry name" value="S-adenosyl-L-methionine-dependent methyltransferases"/>
    <property type="match status" value="1"/>
</dbReference>
<comment type="caution">
    <text evidence="9">The sequence shown here is derived from an EMBL/GenBank/DDBJ whole genome shotgun (WGS) entry which is preliminary data.</text>
</comment>
<evidence type="ECO:0000256" key="4">
    <source>
        <dbReference type="ARBA" id="ARBA00022747"/>
    </source>
</evidence>
<dbReference type="RefSeq" id="WP_149941309.1">
    <property type="nucleotide sequence ID" value="NZ_VVZB01000027.1"/>
</dbReference>
<dbReference type="InterPro" id="IPR029063">
    <property type="entry name" value="SAM-dependent_MTases_sf"/>
</dbReference>
<protein>
    <recommendedName>
        <fullName evidence="8">Cytosine-specific methyltransferase</fullName>
        <ecNumber evidence="8">2.1.1.37</ecNumber>
    </recommendedName>
</protein>
<evidence type="ECO:0000256" key="7">
    <source>
        <dbReference type="RuleBase" id="RU000416"/>
    </source>
</evidence>
<evidence type="ECO:0000313" key="9">
    <source>
        <dbReference type="EMBL" id="KAA5378991.1"/>
    </source>
</evidence>
<dbReference type="Gene3D" id="3.90.120.10">
    <property type="entry name" value="DNA Methylase, subunit A, domain 2"/>
    <property type="match status" value="1"/>
</dbReference>
<keyword evidence="1 6" id="KW-0489">Methyltransferase</keyword>
<reference evidence="9 10" key="1">
    <citation type="journal article" date="2019" name="Nat. Med.">
        <title>A library of human gut bacterial isolates paired with longitudinal multiomics data enables mechanistic microbiome research.</title>
        <authorList>
            <person name="Poyet M."/>
            <person name="Groussin M."/>
            <person name="Gibbons S.M."/>
            <person name="Avila-Pacheco J."/>
            <person name="Jiang X."/>
            <person name="Kearney S.M."/>
            <person name="Perrotta A.R."/>
            <person name="Berdy B."/>
            <person name="Zhao S."/>
            <person name="Lieberman T.D."/>
            <person name="Swanson P.K."/>
            <person name="Smith M."/>
            <person name="Roesemann S."/>
            <person name="Alexander J.E."/>
            <person name="Rich S.A."/>
            <person name="Livny J."/>
            <person name="Vlamakis H."/>
            <person name="Clish C."/>
            <person name="Bullock K."/>
            <person name="Deik A."/>
            <person name="Scott J."/>
            <person name="Pierce K.A."/>
            <person name="Xavier R.J."/>
            <person name="Alm E.J."/>
        </authorList>
    </citation>
    <scope>NUCLEOTIDE SEQUENCE [LARGE SCALE GENOMIC DNA]</scope>
    <source>
        <strain evidence="9 10">BIOML-A5</strain>
    </source>
</reference>
<dbReference type="PANTHER" id="PTHR10629">
    <property type="entry name" value="CYTOSINE-SPECIFIC METHYLTRANSFERASE"/>
    <property type="match status" value="1"/>
</dbReference>
<organism evidence="9 10">
    <name type="scientific">Phocaeicola dorei</name>
    <dbReference type="NCBI Taxonomy" id="357276"/>
    <lineage>
        <taxon>Bacteria</taxon>
        <taxon>Pseudomonadati</taxon>
        <taxon>Bacteroidota</taxon>
        <taxon>Bacteroidia</taxon>
        <taxon>Bacteroidales</taxon>
        <taxon>Bacteroidaceae</taxon>
        <taxon>Phocaeicola</taxon>
    </lineage>
</organism>
<keyword evidence="4" id="KW-0680">Restriction system</keyword>
<keyword evidence="2 6" id="KW-0808">Transferase</keyword>
<dbReference type="GO" id="GO:0003886">
    <property type="term" value="F:DNA (cytosine-5-)-methyltransferase activity"/>
    <property type="evidence" value="ECO:0007669"/>
    <property type="project" value="UniProtKB-EC"/>
</dbReference>
<dbReference type="NCBIfam" id="TIGR00675">
    <property type="entry name" value="dcm"/>
    <property type="match status" value="1"/>
</dbReference>
<proteinExistence type="inferred from homology"/>
<dbReference type="Gene3D" id="3.40.50.150">
    <property type="entry name" value="Vaccinia Virus protein VP39"/>
    <property type="match status" value="1"/>
</dbReference>
<dbReference type="PANTHER" id="PTHR10629:SF52">
    <property type="entry name" value="DNA (CYTOSINE-5)-METHYLTRANSFERASE 1"/>
    <property type="match status" value="1"/>
</dbReference>
<evidence type="ECO:0000313" key="10">
    <source>
        <dbReference type="Proteomes" id="UP000347681"/>
    </source>
</evidence>
<evidence type="ECO:0000256" key="2">
    <source>
        <dbReference type="ARBA" id="ARBA00022679"/>
    </source>
</evidence>
<dbReference type="GO" id="GO:0044027">
    <property type="term" value="P:negative regulation of gene expression via chromosomal CpG island methylation"/>
    <property type="evidence" value="ECO:0007669"/>
    <property type="project" value="TreeGrafter"/>
</dbReference>
<comment type="similarity">
    <text evidence="6 7">Belongs to the class I-like SAM-binding methyltransferase superfamily. C5-methyltransferase family.</text>
</comment>
<dbReference type="InterPro" id="IPR050390">
    <property type="entry name" value="C5-Methyltransferase"/>
</dbReference>
<dbReference type="GO" id="GO:0032259">
    <property type="term" value="P:methylation"/>
    <property type="evidence" value="ECO:0007669"/>
    <property type="project" value="UniProtKB-KW"/>
</dbReference>
<comment type="catalytic activity">
    <reaction evidence="5 8">
        <text>a 2'-deoxycytidine in DNA + S-adenosyl-L-methionine = a 5-methyl-2'-deoxycytidine in DNA + S-adenosyl-L-homocysteine + H(+)</text>
        <dbReference type="Rhea" id="RHEA:13681"/>
        <dbReference type="Rhea" id="RHEA-COMP:11369"/>
        <dbReference type="Rhea" id="RHEA-COMP:11370"/>
        <dbReference type="ChEBI" id="CHEBI:15378"/>
        <dbReference type="ChEBI" id="CHEBI:57856"/>
        <dbReference type="ChEBI" id="CHEBI:59789"/>
        <dbReference type="ChEBI" id="CHEBI:85452"/>
        <dbReference type="ChEBI" id="CHEBI:85454"/>
        <dbReference type="EC" id="2.1.1.37"/>
    </reaction>
</comment>
<dbReference type="PROSITE" id="PS51679">
    <property type="entry name" value="SAM_MT_C5"/>
    <property type="match status" value="1"/>
</dbReference>
<dbReference type="InterPro" id="IPR031303">
    <property type="entry name" value="C5_meth_CS"/>
</dbReference>
<evidence type="ECO:0000256" key="1">
    <source>
        <dbReference type="ARBA" id="ARBA00022603"/>
    </source>
</evidence>
<dbReference type="InterPro" id="IPR018117">
    <property type="entry name" value="C5_DNA_meth_AS"/>
</dbReference>
<dbReference type="GO" id="GO:0003677">
    <property type="term" value="F:DNA binding"/>
    <property type="evidence" value="ECO:0007669"/>
    <property type="project" value="TreeGrafter"/>
</dbReference>
<evidence type="ECO:0000256" key="6">
    <source>
        <dbReference type="PROSITE-ProRule" id="PRU01016"/>
    </source>
</evidence>
<dbReference type="CDD" id="cd00315">
    <property type="entry name" value="Cyt_C5_DNA_methylase"/>
    <property type="match status" value="1"/>
</dbReference>
<evidence type="ECO:0000256" key="8">
    <source>
        <dbReference type="RuleBase" id="RU000417"/>
    </source>
</evidence>
<dbReference type="PROSITE" id="PS00094">
    <property type="entry name" value="C5_MTASE_1"/>
    <property type="match status" value="1"/>
</dbReference>
<dbReference type="EMBL" id="VVZB01000027">
    <property type="protein sequence ID" value="KAA5378991.1"/>
    <property type="molecule type" value="Genomic_DNA"/>
</dbReference>
<dbReference type="AlphaFoldDB" id="A0A5M5ZPQ2"/>
<dbReference type="PROSITE" id="PS00095">
    <property type="entry name" value="C5_MTASE_2"/>
    <property type="match status" value="1"/>
</dbReference>
<name>A0A5M5ZPQ2_9BACT</name>
<dbReference type="EC" id="2.1.1.37" evidence="8"/>
<dbReference type="GO" id="GO:0009307">
    <property type="term" value="P:DNA restriction-modification system"/>
    <property type="evidence" value="ECO:0007669"/>
    <property type="project" value="UniProtKB-KW"/>
</dbReference>
<dbReference type="PRINTS" id="PR00105">
    <property type="entry name" value="C5METTRFRASE"/>
</dbReference>